<gene>
    <name evidence="2" type="ORF">LuPra_02067</name>
</gene>
<dbReference type="RefSeq" id="WP_234800815.1">
    <property type="nucleotide sequence ID" value="NZ_CP015136.1"/>
</dbReference>
<keyword evidence="3" id="KW-1185">Reference proteome</keyword>
<organism evidence="2 3">
    <name type="scientific">Luteitalea pratensis</name>
    <dbReference type="NCBI Taxonomy" id="1855912"/>
    <lineage>
        <taxon>Bacteria</taxon>
        <taxon>Pseudomonadati</taxon>
        <taxon>Acidobacteriota</taxon>
        <taxon>Vicinamibacteria</taxon>
        <taxon>Vicinamibacterales</taxon>
        <taxon>Vicinamibacteraceae</taxon>
        <taxon>Luteitalea</taxon>
    </lineage>
</organism>
<dbReference type="STRING" id="1855912.LuPra_02067"/>
<dbReference type="Gene3D" id="1.10.1220.10">
    <property type="entry name" value="Met repressor-like"/>
    <property type="match status" value="1"/>
</dbReference>
<dbReference type="InterPro" id="IPR053853">
    <property type="entry name" value="FitA-like_RHH"/>
</dbReference>
<dbReference type="SUPFAM" id="SSF47598">
    <property type="entry name" value="Ribbon-helix-helix"/>
    <property type="match status" value="1"/>
</dbReference>
<accession>A0A143PK45</accession>
<evidence type="ECO:0000313" key="2">
    <source>
        <dbReference type="EMBL" id="AMY08861.1"/>
    </source>
</evidence>
<dbReference type="InterPro" id="IPR010985">
    <property type="entry name" value="Ribbon_hlx_hlx"/>
</dbReference>
<dbReference type="AlphaFoldDB" id="A0A143PK45"/>
<dbReference type="PATRIC" id="fig|1813736.3.peg.2170"/>
<feature type="domain" description="Antitoxin FitA-like ribbon-helix-helix" evidence="1">
    <location>
        <begin position="5"/>
        <end position="41"/>
    </location>
</feature>
<name>A0A143PK45_LUTPR</name>
<sequence length="78" mass="8590">MATVTLSVKNVPADLAQRLKARAALHHRSLQGELMAILDEASRQMTVEDLAALASRIGLRTPAESMRLVRDARAGRRR</sequence>
<proteinExistence type="predicted"/>
<evidence type="ECO:0000313" key="3">
    <source>
        <dbReference type="Proteomes" id="UP000076079"/>
    </source>
</evidence>
<dbReference type="Proteomes" id="UP000076079">
    <property type="component" value="Chromosome"/>
</dbReference>
<reference evidence="3" key="2">
    <citation type="submission" date="2016-04" db="EMBL/GenBank/DDBJ databases">
        <title>First Complete Genome Sequence of a Subdivision 6 Acidobacterium.</title>
        <authorList>
            <person name="Huang S."/>
            <person name="Vieira S."/>
            <person name="Bunk B."/>
            <person name="Riedel T."/>
            <person name="Sproeer C."/>
            <person name="Overmann J."/>
        </authorList>
    </citation>
    <scope>NUCLEOTIDE SEQUENCE [LARGE SCALE GENOMIC DNA]</scope>
    <source>
        <strain evidence="3">DSM 100886 HEG_-6_39</strain>
    </source>
</reference>
<protein>
    <recommendedName>
        <fullName evidence="1">Antitoxin FitA-like ribbon-helix-helix domain-containing protein</fullName>
    </recommendedName>
</protein>
<dbReference type="KEGG" id="abac:LuPra_02067"/>
<dbReference type="Pfam" id="PF22513">
    <property type="entry name" value="FitA-like_RHH"/>
    <property type="match status" value="1"/>
</dbReference>
<dbReference type="GO" id="GO:0006355">
    <property type="term" value="P:regulation of DNA-templated transcription"/>
    <property type="evidence" value="ECO:0007669"/>
    <property type="project" value="InterPro"/>
</dbReference>
<dbReference type="EMBL" id="CP015136">
    <property type="protein sequence ID" value="AMY08861.1"/>
    <property type="molecule type" value="Genomic_DNA"/>
</dbReference>
<evidence type="ECO:0000259" key="1">
    <source>
        <dbReference type="Pfam" id="PF22513"/>
    </source>
</evidence>
<dbReference type="InterPro" id="IPR013321">
    <property type="entry name" value="Arc_rbn_hlx_hlx"/>
</dbReference>
<reference evidence="2 3" key="1">
    <citation type="journal article" date="2016" name="Genome Announc.">
        <title>First Complete Genome Sequence of a Subdivision 6 Acidobacterium Strain.</title>
        <authorList>
            <person name="Huang S."/>
            <person name="Vieira S."/>
            <person name="Bunk B."/>
            <person name="Riedel T."/>
            <person name="Sproer C."/>
            <person name="Overmann J."/>
        </authorList>
    </citation>
    <scope>NUCLEOTIDE SEQUENCE [LARGE SCALE GENOMIC DNA]</scope>
    <source>
        <strain evidence="3">DSM 100886 HEG_-6_39</strain>
    </source>
</reference>